<gene>
    <name evidence="1" type="ORF">ACOLOM_LOCUS10528</name>
</gene>
<proteinExistence type="predicted"/>
<reference evidence="1" key="1">
    <citation type="submission" date="2021-06" db="EMBL/GenBank/DDBJ databases">
        <authorList>
            <person name="Kallberg Y."/>
            <person name="Tangrot J."/>
            <person name="Rosling A."/>
        </authorList>
    </citation>
    <scope>NUCLEOTIDE SEQUENCE</scope>
    <source>
        <strain evidence="1">CL356</strain>
    </source>
</reference>
<evidence type="ECO:0000313" key="2">
    <source>
        <dbReference type="Proteomes" id="UP000789525"/>
    </source>
</evidence>
<sequence length="466" mass="53445">ILTCILDGGLIQHFWKLLSWNFGKELKEATKGIASVQQPFVNGYPRLLRLMHNFFEKLEVKGYLKFNGDSQSQEILIMLQSILGFEMGYLERSVIRLFEPVNVAFPTGTHRAPPSKSDVTNIVRTMSSELEVAKLDSRLLHAVAKNVVKALNLYCTKAENMAVVDSTAYQVTGPGPCTTSQNINFELINTLYNLHQSVWKVLEEYPDDITEIVFDAIEHTRKVMLGIVDPLFTHIKKELELIIIKIHKEDFSRQPVKTLVFPQQTEAQCSGYMIELSDRMNYIQKELMSKISCGLNGKEWTNALGKRILYFWMLHASLVRPLTENGKLKLTRDMGQLEFSLNQLLIENGSSIEELTNEYNALRAFKQLLFLDNSQMAEEQHTQNLPLLILIHHIIVRSSTSTFTHNANTIDTLQLPHKIYGWTESDYSKWLDDHNESEGMDLVKGCLRTSAELEMNEEQELFEEKL</sequence>
<protein>
    <submittedName>
        <fullName evidence="1">410_t:CDS:1</fullName>
    </submittedName>
</protein>
<evidence type="ECO:0000313" key="1">
    <source>
        <dbReference type="EMBL" id="CAG8707808.1"/>
    </source>
</evidence>
<feature type="non-terminal residue" evidence="1">
    <location>
        <position position="466"/>
    </location>
</feature>
<dbReference type="EMBL" id="CAJVPT010034397">
    <property type="protein sequence ID" value="CAG8707808.1"/>
    <property type="molecule type" value="Genomic_DNA"/>
</dbReference>
<feature type="non-terminal residue" evidence="1">
    <location>
        <position position="1"/>
    </location>
</feature>
<comment type="caution">
    <text evidence="1">The sequence shown here is derived from an EMBL/GenBank/DDBJ whole genome shotgun (WGS) entry which is preliminary data.</text>
</comment>
<keyword evidence="2" id="KW-1185">Reference proteome</keyword>
<accession>A0ACA9PFW6</accession>
<dbReference type="Proteomes" id="UP000789525">
    <property type="component" value="Unassembled WGS sequence"/>
</dbReference>
<name>A0ACA9PFW6_9GLOM</name>
<organism evidence="1 2">
    <name type="scientific">Acaulospora colombiana</name>
    <dbReference type="NCBI Taxonomy" id="27376"/>
    <lineage>
        <taxon>Eukaryota</taxon>
        <taxon>Fungi</taxon>
        <taxon>Fungi incertae sedis</taxon>
        <taxon>Mucoromycota</taxon>
        <taxon>Glomeromycotina</taxon>
        <taxon>Glomeromycetes</taxon>
        <taxon>Diversisporales</taxon>
        <taxon>Acaulosporaceae</taxon>
        <taxon>Acaulospora</taxon>
    </lineage>
</organism>